<dbReference type="InterPro" id="IPR002052">
    <property type="entry name" value="DNA_methylase_N6_adenine_CS"/>
</dbReference>
<dbReference type="InterPro" id="IPR050320">
    <property type="entry name" value="N5-glutamine_MTase"/>
</dbReference>
<dbReference type="EMBL" id="CP045143">
    <property type="protein sequence ID" value="QFR23280.1"/>
    <property type="molecule type" value="Genomic_DNA"/>
</dbReference>
<dbReference type="NCBIfam" id="TIGR00536">
    <property type="entry name" value="hemK_fam"/>
    <property type="match status" value="1"/>
</dbReference>
<feature type="binding site" evidence="5">
    <location>
        <begin position="133"/>
        <end position="137"/>
    </location>
    <ligand>
        <name>S-adenosyl-L-methionine</name>
        <dbReference type="ChEBI" id="CHEBI:59789"/>
    </ligand>
</feature>
<comment type="caution">
    <text evidence="5">Lacks conserved residue(s) required for the propagation of feature annotation.</text>
</comment>
<feature type="binding site" evidence="5">
    <location>
        <position position="199"/>
    </location>
    <ligand>
        <name>S-adenosyl-L-methionine</name>
        <dbReference type="ChEBI" id="CHEBI:59789"/>
    </ligand>
</feature>
<dbReference type="NCBIfam" id="TIGR03534">
    <property type="entry name" value="RF_mod_PrmC"/>
    <property type="match status" value="1"/>
</dbReference>
<dbReference type="Pfam" id="PF17827">
    <property type="entry name" value="PrmC_N"/>
    <property type="match status" value="1"/>
</dbReference>
<dbReference type="GO" id="GO:0032259">
    <property type="term" value="P:methylation"/>
    <property type="evidence" value="ECO:0007669"/>
    <property type="project" value="UniProtKB-KW"/>
</dbReference>
<dbReference type="KEGG" id="lhb:D1010_07640"/>
<dbReference type="Gene3D" id="1.10.8.10">
    <property type="entry name" value="DNA helicase RuvA subunit, C-terminal domain"/>
    <property type="match status" value="1"/>
</dbReference>
<dbReference type="GO" id="GO:0003676">
    <property type="term" value="F:nucleic acid binding"/>
    <property type="evidence" value="ECO:0007669"/>
    <property type="project" value="InterPro"/>
</dbReference>
<evidence type="ECO:0000256" key="3">
    <source>
        <dbReference type="ARBA" id="ARBA00022691"/>
    </source>
</evidence>
<proteinExistence type="inferred from homology"/>
<evidence type="ECO:0000313" key="9">
    <source>
        <dbReference type="Proteomes" id="UP000326779"/>
    </source>
</evidence>
<dbReference type="InterPro" id="IPR029063">
    <property type="entry name" value="SAM-dependent_MTases_sf"/>
</dbReference>
<name>A0A5P8M469_9LACO</name>
<dbReference type="InterPro" id="IPR040758">
    <property type="entry name" value="PrmC_N"/>
</dbReference>
<feature type="domain" description="Methyltransferase small" evidence="6">
    <location>
        <begin position="116"/>
        <end position="204"/>
    </location>
</feature>
<keyword evidence="3 5" id="KW-0949">S-adenosyl-L-methionine</keyword>
<evidence type="ECO:0000313" key="8">
    <source>
        <dbReference type="EMBL" id="QFR23280.1"/>
    </source>
</evidence>
<keyword evidence="2 5" id="KW-0808">Transferase</keyword>
<feature type="binding site" evidence="5">
    <location>
        <begin position="199"/>
        <end position="202"/>
    </location>
    <ligand>
        <name>substrate</name>
    </ligand>
</feature>
<dbReference type="AlphaFoldDB" id="A0A5P8M469"/>
<dbReference type="InterPro" id="IPR007848">
    <property type="entry name" value="Small_mtfrase_dom"/>
</dbReference>
<feature type="domain" description="Release factor glutamine methyltransferase N-terminal" evidence="7">
    <location>
        <begin position="21"/>
        <end position="87"/>
    </location>
</feature>
<evidence type="ECO:0000256" key="5">
    <source>
        <dbReference type="HAMAP-Rule" id="MF_02126"/>
    </source>
</evidence>
<evidence type="ECO:0000256" key="2">
    <source>
        <dbReference type="ARBA" id="ARBA00022679"/>
    </source>
</evidence>
<comment type="function">
    <text evidence="5">Methylates the class 1 translation termination release factors RF1/PrfA and RF2/PrfB on the glutamine residue of the universally conserved GGQ motif.</text>
</comment>
<evidence type="ECO:0000259" key="7">
    <source>
        <dbReference type="Pfam" id="PF17827"/>
    </source>
</evidence>
<dbReference type="Pfam" id="PF05175">
    <property type="entry name" value="MTS"/>
    <property type="match status" value="1"/>
</dbReference>
<dbReference type="InterPro" id="IPR019874">
    <property type="entry name" value="RF_methyltr_PrmC"/>
</dbReference>
<accession>A0A5P8M469</accession>
<dbReference type="InterPro" id="IPR004556">
    <property type="entry name" value="HemK-like"/>
</dbReference>
<dbReference type="EC" id="2.1.1.297" evidence="5"/>
<sequence length="296" mass="32609">MTRPTNWSTCRMSAPETYNTWLQTLHQQLTAQGLDPDGAEYVLTTRQGWTNTDLLLHLRTVIPADLQQQLVSDAKRLLAAEPAQYIVEQAWFYGLPLQVAPGVLIPRPETEELVAWLLASLPADRPVSVLDIGTGSGAIAIAVAHERPRWSVTATDISPRALEVAAANAQRLVPGRIRFIQGDLFRPVAQDRFTAIISNPPYIAWGEAAVMDQSVKQYEPSTALFAPDNGHALYAQLIDQAPDHLAAGGQLFLEHGYHQRPALAALLARQPGLVPEFRADMAGYPRMVRAVYRPQV</sequence>
<comment type="similarity">
    <text evidence="5">Belongs to the protein N5-glutamine methyltransferase family. PrmC subfamily.</text>
</comment>
<comment type="catalytic activity">
    <reaction evidence="4 5">
        <text>L-glutaminyl-[peptide chain release factor] + S-adenosyl-L-methionine = N(5)-methyl-L-glutaminyl-[peptide chain release factor] + S-adenosyl-L-homocysteine + H(+)</text>
        <dbReference type="Rhea" id="RHEA:42896"/>
        <dbReference type="Rhea" id="RHEA-COMP:10271"/>
        <dbReference type="Rhea" id="RHEA-COMP:10272"/>
        <dbReference type="ChEBI" id="CHEBI:15378"/>
        <dbReference type="ChEBI" id="CHEBI:30011"/>
        <dbReference type="ChEBI" id="CHEBI:57856"/>
        <dbReference type="ChEBI" id="CHEBI:59789"/>
        <dbReference type="ChEBI" id="CHEBI:61891"/>
        <dbReference type="EC" id="2.1.1.297"/>
    </reaction>
</comment>
<dbReference type="CDD" id="cd02440">
    <property type="entry name" value="AdoMet_MTases"/>
    <property type="match status" value="1"/>
</dbReference>
<dbReference type="PANTHER" id="PTHR18895">
    <property type="entry name" value="HEMK METHYLTRANSFERASE"/>
    <property type="match status" value="1"/>
</dbReference>
<evidence type="ECO:0000256" key="1">
    <source>
        <dbReference type="ARBA" id="ARBA00022603"/>
    </source>
</evidence>
<dbReference type="SUPFAM" id="SSF53335">
    <property type="entry name" value="S-adenosyl-L-methionine-dependent methyltransferases"/>
    <property type="match status" value="1"/>
</dbReference>
<reference evidence="8 9" key="1">
    <citation type="submission" date="2019-10" db="EMBL/GenBank/DDBJ databases">
        <title>The completed genome of Lactobacillus harbinensis M1.</title>
        <authorList>
            <person name="Zheng Y."/>
        </authorList>
    </citation>
    <scope>NUCLEOTIDE SEQUENCE [LARGE SCALE GENOMIC DNA]</scope>
    <source>
        <strain evidence="8 9">M1</strain>
    </source>
</reference>
<protein>
    <recommendedName>
        <fullName evidence="5">Release factor glutamine methyltransferase</fullName>
        <shortName evidence="5">RF MTase</shortName>
        <ecNumber evidence="5">2.1.1.297</ecNumber>
    </recommendedName>
    <alternativeName>
        <fullName evidence="5">N5-glutamine methyltransferase PrmC</fullName>
    </alternativeName>
    <alternativeName>
        <fullName evidence="5">Protein-(glutamine-N5) MTase PrmC</fullName>
    </alternativeName>
    <alternativeName>
        <fullName evidence="5">Protein-glutamine N-methyltransferase PrmC</fullName>
    </alternativeName>
</protein>
<organism evidence="8 9">
    <name type="scientific">Schleiferilactobacillus harbinensis</name>
    <dbReference type="NCBI Taxonomy" id="304207"/>
    <lineage>
        <taxon>Bacteria</taxon>
        <taxon>Bacillati</taxon>
        <taxon>Bacillota</taxon>
        <taxon>Bacilli</taxon>
        <taxon>Lactobacillales</taxon>
        <taxon>Lactobacillaceae</taxon>
        <taxon>Schleiferilactobacillus</taxon>
    </lineage>
</organism>
<dbReference type="Proteomes" id="UP000326779">
    <property type="component" value="Chromosome"/>
</dbReference>
<dbReference type="PROSITE" id="PS00092">
    <property type="entry name" value="N6_MTASE"/>
    <property type="match status" value="1"/>
</dbReference>
<keyword evidence="1 5" id="KW-0489">Methyltransferase</keyword>
<dbReference type="PANTHER" id="PTHR18895:SF74">
    <property type="entry name" value="MTRF1L RELEASE FACTOR GLUTAMINE METHYLTRANSFERASE"/>
    <property type="match status" value="1"/>
</dbReference>
<dbReference type="GO" id="GO:0102559">
    <property type="term" value="F:peptide chain release factor N(5)-glutamine methyltransferase activity"/>
    <property type="evidence" value="ECO:0007669"/>
    <property type="project" value="UniProtKB-EC"/>
</dbReference>
<dbReference type="HAMAP" id="MF_02126">
    <property type="entry name" value="RF_methyltr_PrmC"/>
    <property type="match status" value="1"/>
</dbReference>
<feature type="binding site" evidence="5">
    <location>
        <position position="156"/>
    </location>
    <ligand>
        <name>S-adenosyl-L-methionine</name>
        <dbReference type="ChEBI" id="CHEBI:59789"/>
    </ligand>
</feature>
<gene>
    <name evidence="5 8" type="primary">prmC</name>
    <name evidence="8" type="ORF">D1010_07640</name>
</gene>
<evidence type="ECO:0000259" key="6">
    <source>
        <dbReference type="Pfam" id="PF05175"/>
    </source>
</evidence>
<dbReference type="Gene3D" id="3.40.50.150">
    <property type="entry name" value="Vaccinia Virus protein VP39"/>
    <property type="match status" value="1"/>
</dbReference>
<evidence type="ECO:0000256" key="4">
    <source>
        <dbReference type="ARBA" id="ARBA00048391"/>
    </source>
</evidence>